<accession>A0A7W7GVF2</accession>
<evidence type="ECO:0000256" key="3">
    <source>
        <dbReference type="ARBA" id="ARBA00023125"/>
    </source>
</evidence>
<gene>
    <name evidence="5" type="ORF">BJY16_002490</name>
</gene>
<protein>
    <submittedName>
        <fullName evidence="5">Type I restriction enzyme S subunit</fullName>
        <ecNumber evidence="5">3.1.21.3</ecNumber>
    </submittedName>
</protein>
<dbReference type="InterPro" id="IPR052021">
    <property type="entry name" value="Type-I_RS_S_subunit"/>
</dbReference>
<dbReference type="GO" id="GO:0003677">
    <property type="term" value="F:DNA binding"/>
    <property type="evidence" value="ECO:0007669"/>
    <property type="project" value="UniProtKB-KW"/>
</dbReference>
<evidence type="ECO:0000313" key="5">
    <source>
        <dbReference type="EMBL" id="MBB4739031.1"/>
    </source>
</evidence>
<dbReference type="CDD" id="cd17249">
    <property type="entry name" value="RMtype1_S_EcoR124I-TRD2-CR2_like"/>
    <property type="match status" value="1"/>
</dbReference>
<dbReference type="PANTHER" id="PTHR30408:SF12">
    <property type="entry name" value="TYPE I RESTRICTION ENZYME MJAVIII SPECIFICITY SUBUNIT"/>
    <property type="match status" value="1"/>
</dbReference>
<dbReference type="InterPro" id="IPR000055">
    <property type="entry name" value="Restrct_endonuc_typeI_TRD"/>
</dbReference>
<comment type="caution">
    <text evidence="5">The sequence shown here is derived from an EMBL/GenBank/DDBJ whole genome shotgun (WGS) entry which is preliminary data.</text>
</comment>
<dbReference type="EMBL" id="JACHNB010000001">
    <property type="protein sequence ID" value="MBB4739031.1"/>
    <property type="molecule type" value="Genomic_DNA"/>
</dbReference>
<dbReference type="GO" id="GO:0009035">
    <property type="term" value="F:type I site-specific deoxyribonuclease activity"/>
    <property type="evidence" value="ECO:0007669"/>
    <property type="project" value="UniProtKB-EC"/>
</dbReference>
<evidence type="ECO:0000259" key="4">
    <source>
        <dbReference type="Pfam" id="PF01420"/>
    </source>
</evidence>
<organism evidence="5 6">
    <name type="scientific">Actinoplanes octamycinicus</name>
    <dbReference type="NCBI Taxonomy" id="135948"/>
    <lineage>
        <taxon>Bacteria</taxon>
        <taxon>Bacillati</taxon>
        <taxon>Actinomycetota</taxon>
        <taxon>Actinomycetes</taxon>
        <taxon>Micromonosporales</taxon>
        <taxon>Micromonosporaceae</taxon>
        <taxon>Actinoplanes</taxon>
    </lineage>
</organism>
<dbReference type="InterPro" id="IPR044946">
    <property type="entry name" value="Restrct_endonuc_typeI_TRD_sf"/>
</dbReference>
<keyword evidence="6" id="KW-1185">Reference proteome</keyword>
<name>A0A7W7GVF2_9ACTN</name>
<feature type="domain" description="Type I restriction modification DNA specificity" evidence="4">
    <location>
        <begin position="6"/>
        <end position="167"/>
    </location>
</feature>
<dbReference type="AlphaFoldDB" id="A0A7W7GVF2"/>
<reference evidence="5 6" key="1">
    <citation type="submission" date="2020-08" db="EMBL/GenBank/DDBJ databases">
        <title>Sequencing the genomes of 1000 actinobacteria strains.</title>
        <authorList>
            <person name="Klenk H.-P."/>
        </authorList>
    </citation>
    <scope>NUCLEOTIDE SEQUENCE [LARGE SCALE GENOMIC DNA]</scope>
    <source>
        <strain evidence="5 6">DSM 45809</strain>
    </source>
</reference>
<dbReference type="SUPFAM" id="SSF116734">
    <property type="entry name" value="DNA methylase specificity domain"/>
    <property type="match status" value="2"/>
</dbReference>
<dbReference type="GO" id="GO:0009307">
    <property type="term" value="P:DNA restriction-modification system"/>
    <property type="evidence" value="ECO:0007669"/>
    <property type="project" value="UniProtKB-KW"/>
</dbReference>
<evidence type="ECO:0000313" key="6">
    <source>
        <dbReference type="Proteomes" id="UP000546162"/>
    </source>
</evidence>
<keyword evidence="3" id="KW-0238">DNA-binding</keyword>
<keyword evidence="2" id="KW-0680">Restriction system</keyword>
<dbReference type="Gene3D" id="3.90.220.20">
    <property type="entry name" value="DNA methylase specificity domains"/>
    <property type="match status" value="2"/>
</dbReference>
<comment type="similarity">
    <text evidence="1">Belongs to the type-I restriction system S methylase family.</text>
</comment>
<dbReference type="PANTHER" id="PTHR30408">
    <property type="entry name" value="TYPE-1 RESTRICTION ENZYME ECOKI SPECIFICITY PROTEIN"/>
    <property type="match status" value="1"/>
</dbReference>
<keyword evidence="5" id="KW-0378">Hydrolase</keyword>
<proteinExistence type="inferred from homology"/>
<dbReference type="RefSeq" id="WP_185039625.1">
    <property type="nucleotide sequence ID" value="NZ_BAABFG010000005.1"/>
</dbReference>
<dbReference type="Pfam" id="PF01420">
    <property type="entry name" value="Methylase_S"/>
    <property type="match status" value="1"/>
</dbReference>
<dbReference type="Proteomes" id="UP000546162">
    <property type="component" value="Unassembled WGS sequence"/>
</dbReference>
<evidence type="ECO:0000256" key="2">
    <source>
        <dbReference type="ARBA" id="ARBA00022747"/>
    </source>
</evidence>
<sequence length="395" mass="43801">MNASSKVPIGQLVNFIGGGTPSRQNADYYGGSIPWVTPKDMKRWDITDAQVRITEQGLQNSAARMAPEGAVLVVVRSGVLKHTLPVGIAKVPVAINQDMKALICSPDINSDYLAHYIKYKSPEILGWVRATTADNFPVDKLKHLKIPLPALKEQQRIAEILDEADALRAARRSTIQTLDSLEESAFVEYFGNPERNPGEWPLENLATVLQIPLRNGLSPSSTGMIEGRVLTLSAITGRAFNQGSTKAAKFNETPSKNHLVDARDFLICRGNGNLDLVGRGAFPSESMPDTTFPDTAIAARVRPDKLLPSFMQRIWHSRLVRRQIEVSARTTNGTFKVNQGALEKIEIVIPPLERQEAFSRYAVHLSEVRQVQQEQLSELEALFEALRDRAFRGEL</sequence>
<dbReference type="EC" id="3.1.21.3" evidence="5"/>
<evidence type="ECO:0000256" key="1">
    <source>
        <dbReference type="ARBA" id="ARBA00010923"/>
    </source>
</evidence>